<name>A0ABR2I234_9PEZI</name>
<keyword evidence="3" id="KW-1185">Reference proteome</keyword>
<dbReference type="Proteomes" id="UP001390339">
    <property type="component" value="Unassembled WGS sequence"/>
</dbReference>
<gene>
    <name evidence="2" type="ORF">PGQ11_011994</name>
</gene>
<accession>A0ABR2I234</accession>
<evidence type="ECO:0000256" key="1">
    <source>
        <dbReference type="SAM" id="Phobius"/>
    </source>
</evidence>
<evidence type="ECO:0008006" key="4">
    <source>
        <dbReference type="Google" id="ProtNLM"/>
    </source>
</evidence>
<protein>
    <recommendedName>
        <fullName evidence="4">Mid2 domain-containing protein</fullName>
    </recommendedName>
</protein>
<keyword evidence="1" id="KW-0472">Membrane</keyword>
<feature type="transmembrane region" description="Helical" evidence="1">
    <location>
        <begin position="165"/>
        <end position="187"/>
    </location>
</feature>
<organism evidence="2 3">
    <name type="scientific">Apiospora arundinis</name>
    <dbReference type="NCBI Taxonomy" id="335852"/>
    <lineage>
        <taxon>Eukaryota</taxon>
        <taxon>Fungi</taxon>
        <taxon>Dikarya</taxon>
        <taxon>Ascomycota</taxon>
        <taxon>Pezizomycotina</taxon>
        <taxon>Sordariomycetes</taxon>
        <taxon>Xylariomycetidae</taxon>
        <taxon>Amphisphaeriales</taxon>
        <taxon>Apiosporaceae</taxon>
        <taxon>Apiospora</taxon>
    </lineage>
</organism>
<evidence type="ECO:0000313" key="3">
    <source>
        <dbReference type="Proteomes" id="UP001390339"/>
    </source>
</evidence>
<sequence>MHRNESTSSMTPSLRAMREFYAPWVTQRIAKGTAIKVPIPSASSSRYSIRRLSSAAAGMSRPGWPLSPLMRQSFEDKDAEIAEFSSALITAAASPSSFSSENKDAVGHVSSSRLDGNHDGNLCLNRQPEEYIFPSQSFFDGDDSVDSREEGKCWRRRRESGRHSIHHVAIVIGAVSLLAIMLPVLLWSCLRKYQDRHDQNTSPMPTPMSPLITGGAYNTTTVGSSHSISLDTSRPSGFLSIVVITTVTRSSCPSPLACPHADTIAMTKSPLVSTTREDSSPPVSYNYGPHTAIAASAAGSNLVSTLSGSFMPTYSTTPGSLTATLANSIFKGPNSDTFVTITLPPPPSSSSSSSYHSTVTIVQAGGGLRPPHDSWGG</sequence>
<keyword evidence="1" id="KW-0812">Transmembrane</keyword>
<dbReference type="EMBL" id="JAPCWZ010000007">
    <property type="protein sequence ID" value="KAK8856082.1"/>
    <property type="molecule type" value="Genomic_DNA"/>
</dbReference>
<proteinExistence type="predicted"/>
<evidence type="ECO:0000313" key="2">
    <source>
        <dbReference type="EMBL" id="KAK8856082.1"/>
    </source>
</evidence>
<reference evidence="2 3" key="1">
    <citation type="journal article" date="2024" name="IMA Fungus">
        <title>Apiospora arundinis, a panoply of carbohydrate-active enzymes and secondary metabolites.</title>
        <authorList>
            <person name="Sorensen T."/>
            <person name="Petersen C."/>
            <person name="Muurmann A.T."/>
            <person name="Christiansen J.V."/>
            <person name="Brundto M.L."/>
            <person name="Overgaard C.K."/>
            <person name="Boysen A.T."/>
            <person name="Wollenberg R.D."/>
            <person name="Larsen T.O."/>
            <person name="Sorensen J.L."/>
            <person name="Nielsen K.L."/>
            <person name="Sondergaard T.E."/>
        </authorList>
    </citation>
    <scope>NUCLEOTIDE SEQUENCE [LARGE SCALE GENOMIC DNA]</scope>
    <source>
        <strain evidence="2 3">AAU 773</strain>
    </source>
</reference>
<comment type="caution">
    <text evidence="2">The sequence shown here is derived from an EMBL/GenBank/DDBJ whole genome shotgun (WGS) entry which is preliminary data.</text>
</comment>
<keyword evidence="1" id="KW-1133">Transmembrane helix</keyword>